<feature type="transmembrane region" description="Helical" evidence="15">
    <location>
        <begin position="6"/>
        <end position="30"/>
    </location>
</feature>
<evidence type="ECO:0000256" key="15">
    <source>
        <dbReference type="SAM" id="Phobius"/>
    </source>
</evidence>
<evidence type="ECO:0000313" key="17">
    <source>
        <dbReference type="EMBL" id="CAH1722366.1"/>
    </source>
</evidence>
<reference evidence="17" key="3">
    <citation type="submission" date="2022-10" db="EMBL/GenBank/DDBJ databases">
        <authorList>
            <consortium name="ENA_rothamsted_submissions"/>
            <consortium name="culmorum"/>
            <person name="King R."/>
        </authorList>
    </citation>
    <scope>NUCLEOTIDE SEQUENCE</scope>
</reference>
<evidence type="ECO:0000256" key="9">
    <source>
        <dbReference type="ARBA" id="ARBA00023002"/>
    </source>
</evidence>
<evidence type="ECO:0000313" key="16">
    <source>
        <dbReference type="EMBL" id="BAZ96562.1"/>
    </source>
</evidence>
<dbReference type="InterPro" id="IPR036396">
    <property type="entry name" value="Cyt_P450_sf"/>
</dbReference>
<dbReference type="InterPro" id="IPR017972">
    <property type="entry name" value="Cyt_P450_CS"/>
</dbReference>
<comment type="similarity">
    <text evidence="4 14">Belongs to the cytochrome P450 family.</text>
</comment>
<dbReference type="EMBL" id="OU899035">
    <property type="protein sequence ID" value="CAH1722366.1"/>
    <property type="molecule type" value="Genomic_DNA"/>
</dbReference>
<reference evidence="16" key="1">
    <citation type="journal article" date="2018" name="J. Pestic. Sci.">
        <title>Studies on Aphis gossypii cytochrome P450s CYP6CY22 and CYP6CY13 using an in vitro system.</title>
        <authorList>
            <person name="Hirata K."/>
            <person name="Jouraku A."/>
            <person name="Kuwazaki S."/>
            <person name="Shimomura H."/>
            <person name="Iwasa T."/>
        </authorList>
    </citation>
    <scope>NUCLEOTIDE SEQUENCE</scope>
</reference>
<evidence type="ECO:0000256" key="5">
    <source>
        <dbReference type="ARBA" id="ARBA00022617"/>
    </source>
</evidence>
<evidence type="ECO:0000256" key="3">
    <source>
        <dbReference type="ARBA" id="ARBA00004406"/>
    </source>
</evidence>
<comment type="cofactor">
    <cofactor evidence="1 13">
        <name>heme</name>
        <dbReference type="ChEBI" id="CHEBI:30413"/>
    </cofactor>
</comment>
<keyword evidence="5 13" id="KW-0349">Heme</keyword>
<evidence type="ECO:0000256" key="8">
    <source>
        <dbReference type="ARBA" id="ARBA00022848"/>
    </source>
</evidence>
<keyword evidence="10 13" id="KW-0408">Iron</keyword>
<dbReference type="GO" id="GO:0005506">
    <property type="term" value="F:iron ion binding"/>
    <property type="evidence" value="ECO:0007669"/>
    <property type="project" value="InterPro"/>
</dbReference>
<evidence type="ECO:0000256" key="11">
    <source>
        <dbReference type="ARBA" id="ARBA00023033"/>
    </source>
</evidence>
<evidence type="ECO:0000256" key="10">
    <source>
        <dbReference type="ARBA" id="ARBA00023004"/>
    </source>
</evidence>
<dbReference type="Gene3D" id="1.10.630.10">
    <property type="entry name" value="Cytochrome P450"/>
    <property type="match status" value="1"/>
</dbReference>
<protein>
    <submittedName>
        <fullName evidence="16">Cytochrome P450</fullName>
    </submittedName>
</protein>
<evidence type="ECO:0000256" key="13">
    <source>
        <dbReference type="PIRSR" id="PIRSR602401-1"/>
    </source>
</evidence>
<dbReference type="SUPFAM" id="SSF48264">
    <property type="entry name" value="Cytochrome P450"/>
    <property type="match status" value="1"/>
</dbReference>
<keyword evidence="18" id="KW-1185">Reference proteome</keyword>
<dbReference type="EMBL" id="LC223825">
    <property type="protein sequence ID" value="BAZ96562.1"/>
    <property type="molecule type" value="mRNA"/>
</dbReference>
<reference evidence="17" key="2">
    <citation type="submission" date="2022-02" db="EMBL/GenBank/DDBJ databases">
        <authorList>
            <person name="King R."/>
        </authorList>
    </citation>
    <scope>NUCLEOTIDE SEQUENCE</scope>
</reference>
<organism evidence="16">
    <name type="scientific">Aphis gossypii</name>
    <name type="common">Cotton aphid</name>
    <dbReference type="NCBI Taxonomy" id="80765"/>
    <lineage>
        <taxon>Eukaryota</taxon>
        <taxon>Metazoa</taxon>
        <taxon>Ecdysozoa</taxon>
        <taxon>Arthropoda</taxon>
        <taxon>Hexapoda</taxon>
        <taxon>Insecta</taxon>
        <taxon>Pterygota</taxon>
        <taxon>Neoptera</taxon>
        <taxon>Paraneoptera</taxon>
        <taxon>Hemiptera</taxon>
        <taxon>Sternorrhyncha</taxon>
        <taxon>Aphidomorpha</taxon>
        <taxon>Aphidoidea</taxon>
        <taxon>Aphididae</taxon>
        <taxon>Aphidini</taxon>
        <taxon>Aphis</taxon>
        <taxon>Aphis</taxon>
    </lineage>
</organism>
<sequence length="511" mass="58829">MISRDIINYLFDSSTVIGVAIAVLTIVYYYSTSTYGKWRKLNVPHEPPWPLVGNTFKMLATLEHQIDTFDGIYKRFADERYCGFYQMKTPFLMIRDPELINAVLIKDFSHFADRGFHKEPSTNILANGLFFLCGPKWKIMRQKLSPGFTSGKLKLTHDQIVACSDELMRFITAKIKENDQLEVKEIMSKYSTDVIGTCAFGLKLDTVKNDDSDFRKYGRQIIQTNFRIIFIQILSLMSPRLTKLLGISEFSPDASNFYESVLNEVIRYREANGIVRHDVAQSLIEARKQLVLNSTEKDGFTEQDIVANAILMFLAGFEPVSSTLSFCLYQLAINQNIQDKMRDEMNSKLKEHGQMNNDFLMDLHYTDMVLAETGRMYGITTALFRETVKTYQIPGESLVIEKGTKVIIPIYSIHHDSKYYPDPETFDPERFSPEEKAKRPSTTYLPFGDGPRFCIGKRFAELEMKMVLSQLLTTFRVLPCEKTDYPLKFRNGIAIMVTKNGIWLRFQSISK</sequence>
<dbReference type="AlphaFoldDB" id="A0A218PI25"/>
<evidence type="ECO:0000256" key="14">
    <source>
        <dbReference type="RuleBase" id="RU000461"/>
    </source>
</evidence>
<dbReference type="GO" id="GO:0004497">
    <property type="term" value="F:monooxygenase activity"/>
    <property type="evidence" value="ECO:0007669"/>
    <property type="project" value="UniProtKB-KW"/>
</dbReference>
<proteinExistence type="evidence at transcript level"/>
<dbReference type="GO" id="GO:0005789">
    <property type="term" value="C:endoplasmic reticulum membrane"/>
    <property type="evidence" value="ECO:0007669"/>
    <property type="project" value="UniProtKB-SubCell"/>
</dbReference>
<evidence type="ECO:0000256" key="4">
    <source>
        <dbReference type="ARBA" id="ARBA00010617"/>
    </source>
</evidence>
<evidence type="ECO:0000256" key="6">
    <source>
        <dbReference type="ARBA" id="ARBA00022723"/>
    </source>
</evidence>
<name>A0A218PI25_APHGO</name>
<keyword evidence="15" id="KW-0812">Transmembrane</keyword>
<dbReference type="PRINTS" id="PR00385">
    <property type="entry name" value="P450"/>
</dbReference>
<keyword evidence="12 15" id="KW-0472">Membrane</keyword>
<dbReference type="InterPro" id="IPR001128">
    <property type="entry name" value="Cyt_P450"/>
</dbReference>
<evidence type="ECO:0000256" key="12">
    <source>
        <dbReference type="ARBA" id="ARBA00023136"/>
    </source>
</evidence>
<dbReference type="PANTHER" id="PTHR24292:SF54">
    <property type="entry name" value="CYP9F3-RELATED"/>
    <property type="match status" value="1"/>
</dbReference>
<dbReference type="GO" id="GO:0020037">
    <property type="term" value="F:heme binding"/>
    <property type="evidence" value="ECO:0007669"/>
    <property type="project" value="InterPro"/>
</dbReference>
<accession>A0A218PI25</accession>
<evidence type="ECO:0000256" key="7">
    <source>
        <dbReference type="ARBA" id="ARBA00022824"/>
    </source>
</evidence>
<evidence type="ECO:0000256" key="2">
    <source>
        <dbReference type="ARBA" id="ARBA00004174"/>
    </source>
</evidence>
<keyword evidence="15" id="KW-1133">Transmembrane helix</keyword>
<evidence type="ECO:0000313" key="18">
    <source>
        <dbReference type="Proteomes" id="UP001154329"/>
    </source>
</evidence>
<dbReference type="GO" id="GO:0016705">
    <property type="term" value="F:oxidoreductase activity, acting on paired donors, with incorporation or reduction of molecular oxygen"/>
    <property type="evidence" value="ECO:0007669"/>
    <property type="project" value="InterPro"/>
</dbReference>
<dbReference type="InterPro" id="IPR050476">
    <property type="entry name" value="Insect_CytP450_Detox"/>
</dbReference>
<keyword evidence="11 14" id="KW-0503">Monooxygenase</keyword>
<keyword evidence="9 14" id="KW-0560">Oxidoreductase</keyword>
<keyword evidence="6 13" id="KW-0479">Metal-binding</keyword>
<gene>
    <name evidence="17" type="ORF">APHIGO_LOCUS4750</name>
</gene>
<dbReference type="CDD" id="cd11056">
    <property type="entry name" value="CYP6-like"/>
    <property type="match status" value="1"/>
</dbReference>
<dbReference type="Proteomes" id="UP001154329">
    <property type="component" value="Chromosome 2"/>
</dbReference>
<feature type="binding site" description="axial binding residue" evidence="13">
    <location>
        <position position="454"/>
    </location>
    <ligand>
        <name>heme</name>
        <dbReference type="ChEBI" id="CHEBI:30413"/>
    </ligand>
    <ligandPart>
        <name>Fe</name>
        <dbReference type="ChEBI" id="CHEBI:18248"/>
    </ligandPart>
</feature>
<dbReference type="Pfam" id="PF00067">
    <property type="entry name" value="p450"/>
    <property type="match status" value="1"/>
</dbReference>
<comment type="subcellular location">
    <subcellularLocation>
        <location evidence="3">Endoplasmic reticulum membrane</location>
        <topology evidence="3">Peripheral membrane protein</topology>
    </subcellularLocation>
    <subcellularLocation>
        <location evidence="2">Microsome membrane</location>
        <topology evidence="2">Peripheral membrane protein</topology>
    </subcellularLocation>
</comment>
<dbReference type="PROSITE" id="PS00086">
    <property type="entry name" value="CYTOCHROME_P450"/>
    <property type="match status" value="1"/>
</dbReference>
<dbReference type="PRINTS" id="PR00463">
    <property type="entry name" value="EP450I"/>
</dbReference>
<dbReference type="FunFam" id="1.10.630.10:FF:000042">
    <property type="entry name" value="Cytochrome P450"/>
    <property type="match status" value="1"/>
</dbReference>
<keyword evidence="8" id="KW-0492">Microsome</keyword>
<keyword evidence="7" id="KW-0256">Endoplasmic reticulum</keyword>
<dbReference type="InterPro" id="IPR002401">
    <property type="entry name" value="Cyt_P450_E_grp-I"/>
</dbReference>
<evidence type="ECO:0000256" key="1">
    <source>
        <dbReference type="ARBA" id="ARBA00001971"/>
    </source>
</evidence>
<dbReference type="PANTHER" id="PTHR24292">
    <property type="entry name" value="CYTOCHROME P450"/>
    <property type="match status" value="1"/>
</dbReference>